<dbReference type="InterPro" id="IPR036779">
    <property type="entry name" value="LysM_dom_sf"/>
</dbReference>
<sequence>MSAALAWHGTSPAAEPACAPARPQLRLVPTGADVAATPRRVARRVRLALTLTVAAALAITALILAQALSAPAAGPTEVLTVESGQTLSEIAAVKLPELPVREGVVAIQRANHLGTDAITAGQTLVIPAR</sequence>
<dbReference type="InterPro" id="IPR018392">
    <property type="entry name" value="LysM"/>
</dbReference>
<evidence type="ECO:0000313" key="4">
    <source>
        <dbReference type="Proteomes" id="UP001157109"/>
    </source>
</evidence>
<dbReference type="Gene3D" id="3.10.350.10">
    <property type="entry name" value="LysM domain"/>
    <property type="match status" value="1"/>
</dbReference>
<protein>
    <recommendedName>
        <fullName evidence="2">LysM domain-containing protein</fullName>
    </recommendedName>
</protein>
<evidence type="ECO:0000313" key="3">
    <source>
        <dbReference type="EMBL" id="GMA18844.1"/>
    </source>
</evidence>
<dbReference type="CDD" id="cd00118">
    <property type="entry name" value="LysM"/>
    <property type="match status" value="1"/>
</dbReference>
<evidence type="ECO:0000259" key="2">
    <source>
        <dbReference type="PROSITE" id="PS51782"/>
    </source>
</evidence>
<gene>
    <name evidence="3" type="ORF">GCM10025862_08650</name>
</gene>
<keyword evidence="1" id="KW-0472">Membrane</keyword>
<comment type="caution">
    <text evidence="3">The sequence shown here is derived from an EMBL/GenBank/DDBJ whole genome shotgun (WGS) entry which is preliminary data.</text>
</comment>
<feature type="domain" description="LysM" evidence="2">
    <location>
        <begin position="77"/>
        <end position="126"/>
    </location>
</feature>
<reference evidence="4" key="1">
    <citation type="journal article" date="2019" name="Int. J. Syst. Evol. Microbiol.">
        <title>The Global Catalogue of Microorganisms (GCM) 10K type strain sequencing project: providing services to taxonomists for standard genome sequencing and annotation.</title>
        <authorList>
            <consortium name="The Broad Institute Genomics Platform"/>
            <consortium name="The Broad Institute Genome Sequencing Center for Infectious Disease"/>
            <person name="Wu L."/>
            <person name="Ma J."/>
        </authorList>
    </citation>
    <scope>NUCLEOTIDE SEQUENCE [LARGE SCALE GENOMIC DNA]</scope>
    <source>
        <strain evidence="4">NBRC 105830</strain>
    </source>
</reference>
<feature type="transmembrane region" description="Helical" evidence="1">
    <location>
        <begin position="47"/>
        <end position="68"/>
    </location>
</feature>
<dbReference type="EMBL" id="BSUJ01000001">
    <property type="protein sequence ID" value="GMA18844.1"/>
    <property type="molecule type" value="Genomic_DNA"/>
</dbReference>
<dbReference type="Pfam" id="PF01476">
    <property type="entry name" value="LysM"/>
    <property type="match status" value="1"/>
</dbReference>
<keyword evidence="4" id="KW-1185">Reference proteome</keyword>
<dbReference type="SMART" id="SM00257">
    <property type="entry name" value="LysM"/>
    <property type="match status" value="1"/>
</dbReference>
<proteinExistence type="predicted"/>
<name>A0ABQ6HMY1_9MICO</name>
<dbReference type="RefSeq" id="WP_241443098.1">
    <property type="nucleotide sequence ID" value="NZ_BSUJ01000001.1"/>
</dbReference>
<keyword evidence="1" id="KW-1133">Transmembrane helix</keyword>
<organism evidence="3 4">
    <name type="scientific">Arsenicicoccus piscis</name>
    <dbReference type="NCBI Taxonomy" id="673954"/>
    <lineage>
        <taxon>Bacteria</taxon>
        <taxon>Bacillati</taxon>
        <taxon>Actinomycetota</taxon>
        <taxon>Actinomycetes</taxon>
        <taxon>Micrococcales</taxon>
        <taxon>Intrasporangiaceae</taxon>
        <taxon>Arsenicicoccus</taxon>
    </lineage>
</organism>
<accession>A0ABQ6HMY1</accession>
<keyword evidence="1" id="KW-0812">Transmembrane</keyword>
<dbReference type="PROSITE" id="PS51782">
    <property type="entry name" value="LYSM"/>
    <property type="match status" value="1"/>
</dbReference>
<evidence type="ECO:0000256" key="1">
    <source>
        <dbReference type="SAM" id="Phobius"/>
    </source>
</evidence>
<dbReference type="Proteomes" id="UP001157109">
    <property type="component" value="Unassembled WGS sequence"/>
</dbReference>